<name>A0A4R5N8Z7_9LACO</name>
<dbReference type="InterPro" id="IPR018672">
    <property type="entry name" value="DUF2140"/>
</dbReference>
<gene>
    <name evidence="2" type="ORF">C5L23_000607</name>
</gene>
<keyword evidence="1" id="KW-0472">Membrane</keyword>
<keyword evidence="3" id="KW-1185">Reference proteome</keyword>
<dbReference type="RefSeq" id="WP_010008371.1">
    <property type="nucleotide sequence ID" value="NZ_JAGYGP010000001.1"/>
</dbReference>
<comment type="caution">
    <text evidence="2">The sequence shown here is derived from an EMBL/GenBank/DDBJ whole genome shotgun (WGS) entry which is preliminary data.</text>
</comment>
<keyword evidence="1" id="KW-1133">Transmembrane helix</keyword>
<dbReference type="STRING" id="907931.GCA_000165675_00421"/>
<organism evidence="2 3">
    <name type="scientific">Leuconostoc fallax</name>
    <dbReference type="NCBI Taxonomy" id="1251"/>
    <lineage>
        <taxon>Bacteria</taxon>
        <taxon>Bacillati</taxon>
        <taxon>Bacillota</taxon>
        <taxon>Bacilli</taxon>
        <taxon>Lactobacillales</taxon>
        <taxon>Lactobacillaceae</taxon>
        <taxon>Leuconostoc</taxon>
    </lineage>
</organism>
<keyword evidence="1" id="KW-0812">Transmembrane</keyword>
<reference evidence="2 3" key="1">
    <citation type="journal article" date="2019" name="Appl. Microbiol. Biotechnol.">
        <title>Uncovering carbohydrate metabolism through a genotype-phenotype association study of 56 lactic acid bacteria genomes.</title>
        <authorList>
            <person name="Buron-Moles G."/>
            <person name="Chailyan A."/>
            <person name="Dolejs I."/>
            <person name="Forster J."/>
            <person name="Miks M.H."/>
        </authorList>
    </citation>
    <scope>NUCLEOTIDE SEQUENCE [LARGE SCALE GENOMIC DNA]</scope>
    <source>
        <strain evidence="2 3">ATCC 700006</strain>
    </source>
</reference>
<evidence type="ECO:0008006" key="4">
    <source>
        <dbReference type="Google" id="ProtNLM"/>
    </source>
</evidence>
<evidence type="ECO:0000256" key="1">
    <source>
        <dbReference type="SAM" id="Phobius"/>
    </source>
</evidence>
<feature type="transmembrane region" description="Helical" evidence="1">
    <location>
        <begin position="21"/>
        <end position="41"/>
    </location>
</feature>
<accession>A0A4R5N8Z7</accession>
<sequence>MDQSALKRTAITQKQKSKWFWAFWALVVVLVVSFSFAMIMANKPTKLTDTASKLQSSQATFDVTLNKQQINALAAHYLNESAPEGYHFRIDDHIMLYGSLNMLGQKLDMGMTFDPEVTKNGNIILKTKKLAIGRLPLPTKTVLSYVKASYDAPKYVTIQPNKQQIFINMSKLPVVQDMAFRAKVIDIQHDQFVFEGGVAK</sequence>
<protein>
    <recommendedName>
        <fullName evidence="4">DUF2140 domain-containing protein</fullName>
    </recommendedName>
</protein>
<evidence type="ECO:0000313" key="2">
    <source>
        <dbReference type="EMBL" id="TDG68301.1"/>
    </source>
</evidence>
<evidence type="ECO:0000313" key="3">
    <source>
        <dbReference type="Proteomes" id="UP000295681"/>
    </source>
</evidence>
<dbReference type="EMBL" id="PUFI01000014">
    <property type="protein sequence ID" value="TDG68301.1"/>
    <property type="molecule type" value="Genomic_DNA"/>
</dbReference>
<dbReference type="Pfam" id="PF09911">
    <property type="entry name" value="DUF2140"/>
    <property type="match status" value="1"/>
</dbReference>
<dbReference type="AlphaFoldDB" id="A0A4R5N8Z7"/>
<dbReference type="Proteomes" id="UP000295681">
    <property type="component" value="Unassembled WGS sequence"/>
</dbReference>
<proteinExistence type="predicted"/>